<proteinExistence type="predicted"/>
<evidence type="ECO:0000313" key="2">
    <source>
        <dbReference type="Proteomes" id="UP000004619"/>
    </source>
</evidence>
<keyword evidence="2" id="KW-1185">Reference proteome</keyword>
<dbReference type="AlphaFoldDB" id="C7H2D1"/>
<dbReference type="EMBL" id="ACOP02000008">
    <property type="protein sequence ID" value="EEU97844.1"/>
    <property type="molecule type" value="Genomic_DNA"/>
</dbReference>
<organism evidence="1 2">
    <name type="scientific">Faecalibacterium duncaniae (strain DSM 17677 / JCM 31915 / A2-165)</name>
    <name type="common">Faecalibacterium prausnitzii</name>
    <dbReference type="NCBI Taxonomy" id="411483"/>
    <lineage>
        <taxon>Bacteria</taxon>
        <taxon>Bacillati</taxon>
        <taxon>Bacillota</taxon>
        <taxon>Clostridia</taxon>
        <taxon>Eubacteriales</taxon>
        <taxon>Oscillospiraceae</taxon>
        <taxon>Faecalibacterium</taxon>
    </lineage>
</organism>
<protein>
    <submittedName>
        <fullName evidence="1">Uncharacterized protein</fullName>
    </submittedName>
</protein>
<reference evidence="1" key="1">
    <citation type="submission" date="2009-08" db="EMBL/GenBank/DDBJ databases">
        <authorList>
            <person name="Weinstock G."/>
            <person name="Sodergren E."/>
            <person name="Clifton S."/>
            <person name="Fulton L."/>
            <person name="Fulton B."/>
            <person name="Courtney L."/>
            <person name="Fronick C."/>
            <person name="Harrison M."/>
            <person name="Strong C."/>
            <person name="Farmer C."/>
            <person name="Delahaunty K."/>
            <person name="Markovic C."/>
            <person name="Hall O."/>
            <person name="Minx P."/>
            <person name="Tomlinson C."/>
            <person name="Mitreva M."/>
            <person name="Nelson J."/>
            <person name="Hou S."/>
            <person name="Wollam A."/>
            <person name="Pepin K.H."/>
            <person name="Johnson M."/>
            <person name="Bhonagiri V."/>
            <person name="Nash W.E."/>
            <person name="Warren W."/>
            <person name="Chinwalla A."/>
            <person name="Mardis E.R."/>
            <person name="Wilson R.K."/>
        </authorList>
    </citation>
    <scope>NUCLEOTIDE SEQUENCE [LARGE SCALE GENOMIC DNA]</scope>
    <source>
        <strain evidence="1">A2-165</strain>
    </source>
</reference>
<gene>
    <name evidence="1" type="ORF">FAEPRAA2165_00428</name>
</gene>
<name>C7H2D1_FAED2</name>
<evidence type="ECO:0000313" key="1">
    <source>
        <dbReference type="EMBL" id="EEU97844.1"/>
    </source>
</evidence>
<sequence length="55" mass="6362">MLYAHNTGYFVDLSTTRSFQTSFSLFRQEKAHDNIVIAQKSASKNFNKMLLCNPF</sequence>
<accession>C7H2D1</accession>
<comment type="caution">
    <text evidence="1">The sequence shown here is derived from an EMBL/GenBank/DDBJ whole genome shotgun (WGS) entry which is preliminary data.</text>
</comment>
<dbReference type="HOGENOM" id="CLU_3025563_0_0_9"/>
<dbReference type="Proteomes" id="UP000004619">
    <property type="component" value="Unassembled WGS sequence"/>
</dbReference>